<reference evidence="1 2" key="1">
    <citation type="submission" date="2020-07" db="EMBL/GenBank/DDBJ databases">
        <title>Complete genome sequence of Rhizobium phaseoli phage Palo.</title>
        <authorList>
            <person name="Nabhani A."/>
            <person name="Rushing L."/>
            <person name="Newkirk H."/>
            <person name="Gonzalez C."/>
            <person name="Young R."/>
            <person name="Liu M."/>
        </authorList>
    </citation>
    <scope>NUCLEOTIDE SEQUENCE [LARGE SCALE GENOMIC DNA]</scope>
</reference>
<proteinExistence type="predicted"/>
<sequence>MSQGVCSHSTIEAQSEYVIFGTYEPDTAEQFLQLTGKPFKRLLVSDGEERGVAFLVQADLLAAVDQAGCLHNIPTVTFLQRCDARGRRPAWVIKTDSFDEHYVGHFTETVLGSLPGQPYTYDPQTKRTFVLVKPHNAAARPLQKFSRDELAEYRAYRERVERKS</sequence>
<dbReference type="EMBL" id="MT708544">
    <property type="protein sequence ID" value="QOE32072.1"/>
    <property type="molecule type" value="Genomic_DNA"/>
</dbReference>
<protein>
    <submittedName>
        <fullName evidence="1">Uncharacterized protein</fullName>
    </submittedName>
</protein>
<evidence type="ECO:0000313" key="1">
    <source>
        <dbReference type="EMBL" id="QOE32072.1"/>
    </source>
</evidence>
<gene>
    <name evidence="1" type="ORF">CPT_Palo_013</name>
</gene>
<evidence type="ECO:0000313" key="2">
    <source>
        <dbReference type="Proteomes" id="UP000516590"/>
    </source>
</evidence>
<dbReference type="Proteomes" id="UP000516590">
    <property type="component" value="Segment"/>
</dbReference>
<name>A0A7L8G4T5_9CAUD</name>
<organism evidence="1 2">
    <name type="scientific">Rhizobium phage Palo</name>
    <dbReference type="NCBI Taxonomy" id="2767573"/>
    <lineage>
        <taxon>Viruses</taxon>
        <taxon>Duplodnaviria</taxon>
        <taxon>Heunggongvirae</taxon>
        <taxon>Uroviricota</taxon>
        <taxon>Caudoviricetes</taxon>
        <taxon>Autographivirales</taxon>
        <taxon>Dunnvirinae</taxon>
        <taxon>Palovirus</taxon>
        <taxon>Palovirus palo</taxon>
    </lineage>
</organism>
<keyword evidence="2" id="KW-1185">Reference proteome</keyword>
<accession>A0A7L8G4T5</accession>